<dbReference type="EMBL" id="MN739211">
    <property type="protein sequence ID" value="QHS93881.1"/>
    <property type="molecule type" value="Genomic_DNA"/>
</dbReference>
<organism evidence="1">
    <name type="scientific">viral metagenome</name>
    <dbReference type="NCBI Taxonomy" id="1070528"/>
    <lineage>
        <taxon>unclassified sequences</taxon>
        <taxon>metagenomes</taxon>
        <taxon>organismal metagenomes</taxon>
    </lineage>
</organism>
<dbReference type="AlphaFoldDB" id="A0A6C0BQ24"/>
<name>A0A6C0BQ24_9ZZZZ</name>
<protein>
    <submittedName>
        <fullName evidence="1">Uncharacterized protein</fullName>
    </submittedName>
</protein>
<proteinExistence type="predicted"/>
<sequence>MHDLRAALCAYKPGPMCQFAIPDFVQIQNWLAAKVQNSYEIL</sequence>
<evidence type="ECO:0000313" key="1">
    <source>
        <dbReference type="EMBL" id="QHS93881.1"/>
    </source>
</evidence>
<accession>A0A6C0BQ24</accession>
<reference evidence="1" key="1">
    <citation type="journal article" date="2020" name="Nature">
        <title>Giant virus diversity and host interactions through global metagenomics.</title>
        <authorList>
            <person name="Schulz F."/>
            <person name="Roux S."/>
            <person name="Paez-Espino D."/>
            <person name="Jungbluth S."/>
            <person name="Walsh D.A."/>
            <person name="Denef V.J."/>
            <person name="McMahon K.D."/>
            <person name="Konstantinidis K.T."/>
            <person name="Eloe-Fadrosh E.A."/>
            <person name="Kyrpides N.C."/>
            <person name="Woyke T."/>
        </authorList>
    </citation>
    <scope>NUCLEOTIDE SEQUENCE</scope>
    <source>
        <strain evidence="1">GVMAG-M-3300018080-19</strain>
    </source>
</reference>